<dbReference type="PROSITE" id="PS50850">
    <property type="entry name" value="MFS"/>
    <property type="match status" value="1"/>
</dbReference>
<evidence type="ECO:0000256" key="5">
    <source>
        <dbReference type="ARBA" id="ARBA00022989"/>
    </source>
</evidence>
<evidence type="ECO:0000256" key="2">
    <source>
        <dbReference type="ARBA" id="ARBA00008335"/>
    </source>
</evidence>
<dbReference type="InterPro" id="IPR020846">
    <property type="entry name" value="MFS_dom"/>
</dbReference>
<sequence>MIISAFFWGFLSDTFGRQRLLVLGFLLDSLMGICASFSPSLWPMVFFKTMSGIMVCGPYSIFMAYLSEVFMDKYRNFAVSTAGIFSAIGNFMQPAFAWLLIPPHISWTLWDGYDYSTWRLFLFISSVPSLICGIAAAFFVESPKFLLEKGRKEEALDAFKTIYTINTGKPNSTYPVQKLHDTRPPSSLSCEKQTSFWKVLQCGIKQAFTLLKPPFIYRALFLFFIQLGSVSSLNALRLWLPQIFSTIDATSERTNTTTNGGLCIQLTEAAKNPSEVTCENMIIKPELYLNMMLINCSGLIAQTIYVILVKYFKKKMIISVTTAFSAACMMALPMVNTNLIILLTACIISVLNMTFFCVIGTVVELFPTTVRATIVSLTLMCGRIGILFANIGVASIMYTQCNMIFYTSFTVLAVIAISSLFLSVKPIITVRTAQITTHSRSI</sequence>
<reference evidence="8" key="1">
    <citation type="submission" date="2015-05" db="UniProtKB">
        <authorList>
            <consortium name="EnsemblMetazoa"/>
        </authorList>
    </citation>
    <scope>IDENTIFICATION</scope>
</reference>
<feature type="domain" description="Major facilitator superfamily (MFS) profile" evidence="7">
    <location>
        <begin position="1"/>
        <end position="431"/>
    </location>
</feature>
<evidence type="ECO:0000256" key="1">
    <source>
        <dbReference type="ARBA" id="ARBA00004141"/>
    </source>
</evidence>
<dbReference type="SUPFAM" id="SSF103473">
    <property type="entry name" value="MFS general substrate transporter"/>
    <property type="match status" value="1"/>
</dbReference>
<dbReference type="InterPro" id="IPR036259">
    <property type="entry name" value="MFS_trans_sf"/>
</dbReference>
<organism evidence="8 9">
    <name type="scientific">Rhodnius prolixus</name>
    <name type="common">Triatomid bug</name>
    <dbReference type="NCBI Taxonomy" id="13249"/>
    <lineage>
        <taxon>Eukaryota</taxon>
        <taxon>Metazoa</taxon>
        <taxon>Ecdysozoa</taxon>
        <taxon>Arthropoda</taxon>
        <taxon>Hexapoda</taxon>
        <taxon>Insecta</taxon>
        <taxon>Pterygota</taxon>
        <taxon>Neoptera</taxon>
        <taxon>Paraneoptera</taxon>
        <taxon>Hemiptera</taxon>
        <taxon>Heteroptera</taxon>
        <taxon>Panheteroptera</taxon>
        <taxon>Cimicomorpha</taxon>
        <taxon>Reduviidae</taxon>
        <taxon>Triatominae</taxon>
        <taxon>Rhodnius</taxon>
    </lineage>
</organism>
<dbReference type="HOGENOM" id="CLU_001265_46_15_1"/>
<dbReference type="OMA" id="MMGVCAT"/>
<evidence type="ECO:0000256" key="3">
    <source>
        <dbReference type="ARBA" id="ARBA00022448"/>
    </source>
</evidence>
<proteinExistence type="inferred from homology"/>
<dbReference type="InParanoid" id="T1I3U0"/>
<keyword evidence="3" id="KW-0813">Transport</keyword>
<evidence type="ECO:0000313" key="9">
    <source>
        <dbReference type="Proteomes" id="UP000015103"/>
    </source>
</evidence>
<dbReference type="GO" id="GO:0016020">
    <property type="term" value="C:membrane"/>
    <property type="evidence" value="ECO:0007669"/>
    <property type="project" value="UniProtKB-SubCell"/>
</dbReference>
<evidence type="ECO:0000313" key="8">
    <source>
        <dbReference type="EnsemblMetazoa" id="RPRC010959-PA"/>
    </source>
</evidence>
<dbReference type="GO" id="GO:0022857">
    <property type="term" value="F:transmembrane transporter activity"/>
    <property type="evidence" value="ECO:0007669"/>
    <property type="project" value="InterPro"/>
</dbReference>
<keyword evidence="9" id="KW-1185">Reference proteome</keyword>
<accession>T1I3U0</accession>
<dbReference type="STRING" id="13249.T1I3U0"/>
<dbReference type="EnsemblMetazoa" id="RPRC010959-RA">
    <property type="protein sequence ID" value="RPRC010959-PA"/>
    <property type="gene ID" value="RPRC010959"/>
</dbReference>
<dbReference type="eggNOG" id="KOG0255">
    <property type="taxonomic scope" value="Eukaryota"/>
</dbReference>
<dbReference type="EMBL" id="ACPB03004574">
    <property type="status" value="NOT_ANNOTATED_CDS"/>
    <property type="molecule type" value="Genomic_DNA"/>
</dbReference>
<protein>
    <submittedName>
        <fullName evidence="8">MFS domain-containing protein</fullName>
    </submittedName>
</protein>
<evidence type="ECO:0000256" key="6">
    <source>
        <dbReference type="ARBA" id="ARBA00023136"/>
    </source>
</evidence>
<keyword evidence="4" id="KW-0812">Transmembrane</keyword>
<dbReference type="Proteomes" id="UP000015103">
    <property type="component" value="Unassembled WGS sequence"/>
</dbReference>
<dbReference type="PANTHER" id="PTHR23511:SF36">
    <property type="entry name" value="EG:BACR7A4.13 PROTEIN-RELATED"/>
    <property type="match status" value="1"/>
</dbReference>
<evidence type="ECO:0000259" key="7">
    <source>
        <dbReference type="PROSITE" id="PS50850"/>
    </source>
</evidence>
<dbReference type="Gene3D" id="1.20.1250.20">
    <property type="entry name" value="MFS general substrate transporter like domains"/>
    <property type="match status" value="1"/>
</dbReference>
<comment type="subcellular location">
    <subcellularLocation>
        <location evidence="1">Membrane</location>
        <topology evidence="1">Multi-pass membrane protein</topology>
    </subcellularLocation>
</comment>
<dbReference type="PANTHER" id="PTHR23511">
    <property type="entry name" value="SYNAPTIC VESICLE GLYCOPROTEIN 2"/>
    <property type="match status" value="1"/>
</dbReference>
<dbReference type="InterPro" id="IPR005828">
    <property type="entry name" value="MFS_sugar_transport-like"/>
</dbReference>
<keyword evidence="5" id="KW-1133">Transmembrane helix</keyword>
<dbReference type="AlphaFoldDB" id="T1I3U0"/>
<name>T1I3U0_RHOPR</name>
<dbReference type="Pfam" id="PF00083">
    <property type="entry name" value="Sugar_tr"/>
    <property type="match status" value="1"/>
</dbReference>
<keyword evidence="6" id="KW-0472">Membrane</keyword>
<evidence type="ECO:0000256" key="4">
    <source>
        <dbReference type="ARBA" id="ARBA00022692"/>
    </source>
</evidence>
<comment type="similarity">
    <text evidence="2">Belongs to the major facilitator superfamily.</text>
</comment>
<dbReference type="VEuPathDB" id="VectorBase:RPRC010959"/>